<keyword evidence="2" id="KW-1185">Reference proteome</keyword>
<evidence type="ECO:0000313" key="2">
    <source>
        <dbReference type="Proteomes" id="UP001204798"/>
    </source>
</evidence>
<dbReference type="EMBL" id="JANUCP010000002">
    <property type="protein sequence ID" value="MCS3918553.1"/>
    <property type="molecule type" value="Genomic_DNA"/>
</dbReference>
<dbReference type="RefSeq" id="WP_259094500.1">
    <property type="nucleotide sequence ID" value="NZ_CP130454.1"/>
</dbReference>
<proteinExistence type="predicted"/>
<evidence type="ECO:0000313" key="1">
    <source>
        <dbReference type="EMBL" id="MCS3918553.1"/>
    </source>
</evidence>
<reference evidence="1 2" key="1">
    <citation type="submission" date="2022-08" db="EMBL/GenBank/DDBJ databases">
        <title>Bacterial and archaeal communities from various locations to study Microbial Dark Matter (Phase II).</title>
        <authorList>
            <person name="Stepanauskas R."/>
        </authorList>
    </citation>
    <scope>NUCLEOTIDE SEQUENCE [LARGE SCALE GENOMIC DNA]</scope>
    <source>
        <strain evidence="1 2">PD1</strain>
    </source>
</reference>
<evidence type="ECO:0008006" key="3">
    <source>
        <dbReference type="Google" id="ProtNLM"/>
    </source>
</evidence>
<dbReference type="Proteomes" id="UP001204798">
    <property type="component" value="Unassembled WGS sequence"/>
</dbReference>
<comment type="caution">
    <text evidence="1">The sequence shown here is derived from an EMBL/GenBank/DDBJ whole genome shotgun (WGS) entry which is preliminary data.</text>
</comment>
<gene>
    <name evidence="1" type="ORF">M2350_000953</name>
</gene>
<sequence length="82" mass="9350">MASTLEKLETIARLTNQDVTHLLARAIELGVEQLWVQTIVDLYLKGQIPREEAIQAVGLRWVERAEQIRDAVLEDVRWGLGL</sequence>
<protein>
    <recommendedName>
        <fullName evidence="3">CopG family transcriptional regulator</fullName>
    </recommendedName>
</protein>
<organism evidence="1 2">
    <name type="scientific">Candidatus Fervidibacter sacchari</name>
    <dbReference type="NCBI Taxonomy" id="1448929"/>
    <lineage>
        <taxon>Bacteria</taxon>
        <taxon>Candidatus Fervidibacterota</taxon>
        <taxon>Candidatus Fervidibacter</taxon>
    </lineage>
</organism>
<accession>A0ABT2ENS8</accession>
<name>A0ABT2ENS8_9BACT</name>